<sequence>MMPTLSPSSNCEFSTLDAFIAALEDEIRGASASASVAVLAVSLRRSERIAALLMADYALQTRQEFLKQIQPLLRSKDKYVFVNEDECWFMLPQLASEALGILAVHRLLNALNTPFKIETQTIFFNPTVGIACAPMHGLSAMAILRAADAAQKNARRDNHKFLLAESQQDLSNLPQDLLSAIEEVLDSNRLEMRYQPKVDVRTKTVVSVEALVRWPADHALALATTVLIDTVERCGLIELLTMRVFNQVLAQHVAWRAAGMNMLVWVNLSARLLSHEQLPKILERALSIWNVPASSIGLEITESALIHDIEHTTNLLFELKNLGFHLSIDDFGTGYSSLAYLRRFPIDELKIDRMFIHGMTESSADKQIVQSIIGLGHNFGLPVVAEGVEEAHTLAALEAMGCDQIQGYFFAKPMPGEALIEWCRNFHGK</sequence>
<dbReference type="OrthoDB" id="9813903at2"/>
<accession>A0A3S9HIJ3</accession>
<dbReference type="InterPro" id="IPR001633">
    <property type="entry name" value="EAL_dom"/>
</dbReference>
<dbReference type="PROSITE" id="PS50883">
    <property type="entry name" value="EAL"/>
    <property type="match status" value="1"/>
</dbReference>
<evidence type="ECO:0000259" key="1">
    <source>
        <dbReference type="PROSITE" id="PS50883"/>
    </source>
</evidence>
<feature type="domain" description="GGDEF" evidence="2">
    <location>
        <begin position="34"/>
        <end position="166"/>
    </location>
</feature>
<dbReference type="PANTHER" id="PTHR33121:SF71">
    <property type="entry name" value="OXYGEN SENSOR PROTEIN DOSP"/>
    <property type="match status" value="1"/>
</dbReference>
<proteinExistence type="predicted"/>
<keyword evidence="4" id="KW-1185">Reference proteome</keyword>
<dbReference type="SUPFAM" id="SSF141868">
    <property type="entry name" value="EAL domain-like"/>
    <property type="match status" value="1"/>
</dbReference>
<dbReference type="AlphaFoldDB" id="A0A3S9HIJ3"/>
<reference evidence="3 4" key="1">
    <citation type="journal article" date="2011" name="Int. J. Syst. Evol. Microbiol.">
        <title>Description of Undibacterium oligocarboniphilum sp. nov., isolated from purified water, and Undibacterium pigrum strain CCUG 49012 as the type strain of Undibacterium parvum sp. nov., and emended descriptions of the genus Undibacterium and the species Undibacterium pigrum.</title>
        <authorList>
            <person name="Eder W."/>
            <person name="Wanner G."/>
            <person name="Ludwig W."/>
            <person name="Busse H.J."/>
            <person name="Ziemke-Kageler F."/>
            <person name="Lang E."/>
        </authorList>
    </citation>
    <scope>NUCLEOTIDE SEQUENCE [LARGE SCALE GENOMIC DNA]</scope>
    <source>
        <strain evidence="3 4">DSM 23061</strain>
    </source>
</reference>
<dbReference type="InterPro" id="IPR050706">
    <property type="entry name" value="Cyclic-di-GMP_PDE-like"/>
</dbReference>
<dbReference type="InterPro" id="IPR000160">
    <property type="entry name" value="GGDEF_dom"/>
</dbReference>
<dbReference type="PANTHER" id="PTHR33121">
    <property type="entry name" value="CYCLIC DI-GMP PHOSPHODIESTERASE PDEF"/>
    <property type="match status" value="1"/>
</dbReference>
<dbReference type="Pfam" id="PF00990">
    <property type="entry name" value="GGDEF"/>
    <property type="match status" value="1"/>
</dbReference>
<evidence type="ECO:0000313" key="3">
    <source>
        <dbReference type="EMBL" id="AZP11923.1"/>
    </source>
</evidence>
<dbReference type="KEGG" id="upv:EJN92_07840"/>
<dbReference type="EMBL" id="CP034464">
    <property type="protein sequence ID" value="AZP11923.1"/>
    <property type="molecule type" value="Genomic_DNA"/>
</dbReference>
<organism evidence="3 4">
    <name type="scientific">Undibacterium parvum</name>
    <dbReference type="NCBI Taxonomy" id="401471"/>
    <lineage>
        <taxon>Bacteria</taxon>
        <taxon>Pseudomonadati</taxon>
        <taxon>Pseudomonadota</taxon>
        <taxon>Betaproteobacteria</taxon>
        <taxon>Burkholderiales</taxon>
        <taxon>Oxalobacteraceae</taxon>
        <taxon>Undibacterium</taxon>
    </lineage>
</organism>
<dbReference type="Gene3D" id="3.20.20.450">
    <property type="entry name" value="EAL domain"/>
    <property type="match status" value="1"/>
</dbReference>
<feature type="domain" description="EAL" evidence="1">
    <location>
        <begin position="170"/>
        <end position="427"/>
    </location>
</feature>
<dbReference type="Gene3D" id="3.30.70.270">
    <property type="match status" value="1"/>
</dbReference>
<dbReference type="CDD" id="cd01948">
    <property type="entry name" value="EAL"/>
    <property type="match status" value="1"/>
</dbReference>
<evidence type="ECO:0000259" key="2">
    <source>
        <dbReference type="PROSITE" id="PS50887"/>
    </source>
</evidence>
<dbReference type="Pfam" id="PF00563">
    <property type="entry name" value="EAL"/>
    <property type="match status" value="1"/>
</dbReference>
<protein>
    <submittedName>
        <fullName evidence="3">GGDEF domain-containing protein</fullName>
    </submittedName>
</protein>
<evidence type="ECO:0000313" key="4">
    <source>
        <dbReference type="Proteomes" id="UP000275663"/>
    </source>
</evidence>
<dbReference type="InterPro" id="IPR043128">
    <property type="entry name" value="Rev_trsase/Diguanyl_cyclase"/>
</dbReference>
<gene>
    <name evidence="3" type="ORF">EJN92_07840</name>
</gene>
<dbReference type="GO" id="GO:0071111">
    <property type="term" value="F:cyclic-guanylate-specific phosphodiesterase activity"/>
    <property type="evidence" value="ECO:0007669"/>
    <property type="project" value="InterPro"/>
</dbReference>
<dbReference type="PROSITE" id="PS50887">
    <property type="entry name" value="GGDEF"/>
    <property type="match status" value="1"/>
</dbReference>
<dbReference type="InterPro" id="IPR035919">
    <property type="entry name" value="EAL_sf"/>
</dbReference>
<dbReference type="SMART" id="SM00052">
    <property type="entry name" value="EAL"/>
    <property type="match status" value="1"/>
</dbReference>
<dbReference type="SUPFAM" id="SSF55073">
    <property type="entry name" value="Nucleotide cyclase"/>
    <property type="match status" value="1"/>
</dbReference>
<dbReference type="Proteomes" id="UP000275663">
    <property type="component" value="Chromosome"/>
</dbReference>
<dbReference type="SMART" id="SM00267">
    <property type="entry name" value="GGDEF"/>
    <property type="match status" value="1"/>
</dbReference>
<name>A0A3S9HIJ3_9BURK</name>
<dbReference type="InterPro" id="IPR029787">
    <property type="entry name" value="Nucleotide_cyclase"/>
</dbReference>